<feature type="non-terminal residue" evidence="1">
    <location>
        <position position="1"/>
    </location>
</feature>
<evidence type="ECO:0000313" key="2">
    <source>
        <dbReference type="Proteomes" id="UP000054166"/>
    </source>
</evidence>
<evidence type="ECO:0000313" key="1">
    <source>
        <dbReference type="EMBL" id="KIM87773.1"/>
    </source>
</evidence>
<dbReference type="PANTHER" id="PTHR35871">
    <property type="entry name" value="EXPRESSED PROTEIN"/>
    <property type="match status" value="1"/>
</dbReference>
<reference evidence="1 2" key="1">
    <citation type="submission" date="2014-04" db="EMBL/GenBank/DDBJ databases">
        <authorList>
            <consortium name="DOE Joint Genome Institute"/>
            <person name="Kuo A."/>
            <person name="Tarkka M."/>
            <person name="Buscot F."/>
            <person name="Kohler A."/>
            <person name="Nagy L.G."/>
            <person name="Floudas D."/>
            <person name="Copeland A."/>
            <person name="Barry K.W."/>
            <person name="Cichocki N."/>
            <person name="Veneault-Fourrey C."/>
            <person name="LaButti K."/>
            <person name="Lindquist E.A."/>
            <person name="Lipzen A."/>
            <person name="Lundell T."/>
            <person name="Morin E."/>
            <person name="Murat C."/>
            <person name="Sun H."/>
            <person name="Tunlid A."/>
            <person name="Henrissat B."/>
            <person name="Grigoriev I.V."/>
            <person name="Hibbett D.S."/>
            <person name="Martin F."/>
            <person name="Nordberg H.P."/>
            <person name="Cantor M.N."/>
            <person name="Hua S.X."/>
        </authorList>
    </citation>
    <scope>NUCLEOTIDE SEQUENCE [LARGE SCALE GENOMIC DNA]</scope>
    <source>
        <strain evidence="1 2">F 1598</strain>
    </source>
</reference>
<dbReference type="STRING" id="765440.A0A0C3BMR9"/>
<dbReference type="Proteomes" id="UP000054166">
    <property type="component" value="Unassembled WGS sequence"/>
</dbReference>
<reference evidence="2" key="2">
    <citation type="submission" date="2015-01" db="EMBL/GenBank/DDBJ databases">
        <title>Evolutionary Origins and Diversification of the Mycorrhizal Mutualists.</title>
        <authorList>
            <consortium name="DOE Joint Genome Institute"/>
            <consortium name="Mycorrhizal Genomics Consortium"/>
            <person name="Kohler A."/>
            <person name="Kuo A."/>
            <person name="Nagy L.G."/>
            <person name="Floudas D."/>
            <person name="Copeland A."/>
            <person name="Barry K.W."/>
            <person name="Cichocki N."/>
            <person name="Veneault-Fourrey C."/>
            <person name="LaButti K."/>
            <person name="Lindquist E.A."/>
            <person name="Lipzen A."/>
            <person name="Lundell T."/>
            <person name="Morin E."/>
            <person name="Murat C."/>
            <person name="Riley R."/>
            <person name="Ohm R."/>
            <person name="Sun H."/>
            <person name="Tunlid A."/>
            <person name="Henrissat B."/>
            <person name="Grigoriev I.V."/>
            <person name="Hibbett D.S."/>
            <person name="Martin F."/>
        </authorList>
    </citation>
    <scope>NUCLEOTIDE SEQUENCE [LARGE SCALE GENOMIC DNA]</scope>
    <source>
        <strain evidence="2">F 1598</strain>
    </source>
</reference>
<name>A0A0C3BMR9_PILCF</name>
<evidence type="ECO:0008006" key="3">
    <source>
        <dbReference type="Google" id="ProtNLM"/>
    </source>
</evidence>
<proteinExistence type="predicted"/>
<gene>
    <name evidence="1" type="ORF">PILCRDRAFT_48496</name>
</gene>
<dbReference type="PANTHER" id="PTHR35871:SF1">
    <property type="entry name" value="CXC1-LIKE CYSTEINE CLUSTER ASSOCIATED WITH KDZ TRANSPOSASES DOMAIN-CONTAINING PROTEIN"/>
    <property type="match status" value="1"/>
</dbReference>
<accession>A0A0C3BMR9</accession>
<sequence>VTDARRIIYPGKNHDGWWDLKQLMDQTEDAVDIFEHLHPDKVGVWLFDCSSAHEGLAADALNVNNMNVNPGGKQKHLRSTVIPLNNPAPKPGQRDTRGMVQDMVYPQDHPTPELRGQPKGMKSVLQERVSEADLAQAEEPDAPERDAWCCMHRVLSLQADFANEKPMLQHYLEGRGHVCMFLPKFHCELNAIEMLWGYAKYHKC</sequence>
<protein>
    <recommendedName>
        <fullName evidence="3">DDE-1 domain-containing protein</fullName>
    </recommendedName>
</protein>
<feature type="non-terminal residue" evidence="1">
    <location>
        <position position="204"/>
    </location>
</feature>
<organism evidence="1 2">
    <name type="scientific">Piloderma croceum (strain F 1598)</name>
    <dbReference type="NCBI Taxonomy" id="765440"/>
    <lineage>
        <taxon>Eukaryota</taxon>
        <taxon>Fungi</taxon>
        <taxon>Dikarya</taxon>
        <taxon>Basidiomycota</taxon>
        <taxon>Agaricomycotina</taxon>
        <taxon>Agaricomycetes</taxon>
        <taxon>Agaricomycetidae</taxon>
        <taxon>Atheliales</taxon>
        <taxon>Atheliaceae</taxon>
        <taxon>Piloderma</taxon>
    </lineage>
</organism>
<dbReference type="EMBL" id="KN832978">
    <property type="protein sequence ID" value="KIM87773.1"/>
    <property type="molecule type" value="Genomic_DNA"/>
</dbReference>
<dbReference type="AlphaFoldDB" id="A0A0C3BMR9"/>
<dbReference type="InParanoid" id="A0A0C3BMR9"/>
<keyword evidence="2" id="KW-1185">Reference proteome</keyword>
<dbReference type="HOGENOM" id="CLU_005726_3_0_1"/>
<dbReference type="OrthoDB" id="2449121at2759"/>